<evidence type="ECO:0000313" key="1">
    <source>
        <dbReference type="EMBL" id="GJT92952.1"/>
    </source>
</evidence>
<organism evidence="1 2">
    <name type="scientific">Tanacetum coccineum</name>
    <dbReference type="NCBI Taxonomy" id="301880"/>
    <lineage>
        <taxon>Eukaryota</taxon>
        <taxon>Viridiplantae</taxon>
        <taxon>Streptophyta</taxon>
        <taxon>Embryophyta</taxon>
        <taxon>Tracheophyta</taxon>
        <taxon>Spermatophyta</taxon>
        <taxon>Magnoliopsida</taxon>
        <taxon>eudicotyledons</taxon>
        <taxon>Gunneridae</taxon>
        <taxon>Pentapetalae</taxon>
        <taxon>asterids</taxon>
        <taxon>campanulids</taxon>
        <taxon>Asterales</taxon>
        <taxon>Asteraceae</taxon>
        <taxon>Asteroideae</taxon>
        <taxon>Anthemideae</taxon>
        <taxon>Anthemidinae</taxon>
        <taxon>Tanacetum</taxon>
    </lineage>
</organism>
<keyword evidence="2" id="KW-1185">Reference proteome</keyword>
<feature type="non-terminal residue" evidence="1">
    <location>
        <position position="1"/>
    </location>
</feature>
<dbReference type="EMBL" id="BQNB010020158">
    <property type="protein sequence ID" value="GJT92952.1"/>
    <property type="molecule type" value="Genomic_DNA"/>
</dbReference>
<dbReference type="Proteomes" id="UP001151760">
    <property type="component" value="Unassembled WGS sequence"/>
</dbReference>
<proteinExistence type="predicted"/>
<name>A0ABQ5I098_9ASTR</name>
<gene>
    <name evidence="1" type="ORF">Tco_1081797</name>
</gene>
<protein>
    <submittedName>
        <fullName evidence="1">Uncharacterized protein</fullName>
    </submittedName>
</protein>
<reference evidence="1" key="1">
    <citation type="journal article" date="2022" name="Int. J. Mol. Sci.">
        <title>Draft Genome of Tanacetum Coccineum: Genomic Comparison of Closely Related Tanacetum-Family Plants.</title>
        <authorList>
            <person name="Yamashiro T."/>
            <person name="Shiraishi A."/>
            <person name="Nakayama K."/>
            <person name="Satake H."/>
        </authorList>
    </citation>
    <scope>NUCLEOTIDE SEQUENCE</scope>
</reference>
<reference evidence="1" key="2">
    <citation type="submission" date="2022-01" db="EMBL/GenBank/DDBJ databases">
        <authorList>
            <person name="Yamashiro T."/>
            <person name="Shiraishi A."/>
            <person name="Satake H."/>
            <person name="Nakayama K."/>
        </authorList>
    </citation>
    <scope>NUCLEOTIDE SEQUENCE</scope>
</reference>
<accession>A0ABQ5I098</accession>
<comment type="caution">
    <text evidence="1">The sequence shown here is derived from an EMBL/GenBank/DDBJ whole genome shotgun (WGS) entry which is preliminary data.</text>
</comment>
<sequence length="153" mass="18052">NLQGHLNHLPPRDKKILSTAVNLWIRNLVIRQRVKDFQLGIESYQTHLNLTKPRWEATGLEFMHDYKILNSPRVVPFRDKYGMQMLMRFNEIQKFSGGTLQQIDEALDYRVKEFKVNKNNPALNTRFWTTNDVIKSYKDEIASTAILAETRFI</sequence>
<evidence type="ECO:0000313" key="2">
    <source>
        <dbReference type="Proteomes" id="UP001151760"/>
    </source>
</evidence>